<gene>
    <name evidence="2" type="ORF">LQ384_03010</name>
</gene>
<dbReference type="AlphaFoldDB" id="A0AAW4XAW6"/>
<dbReference type="Proteomes" id="UP001198630">
    <property type="component" value="Unassembled WGS sequence"/>
</dbReference>
<protein>
    <submittedName>
        <fullName evidence="2">Uncharacterized protein</fullName>
    </submittedName>
</protein>
<evidence type="ECO:0000313" key="2">
    <source>
        <dbReference type="EMBL" id="MCD2110055.1"/>
    </source>
</evidence>
<feature type="region of interest" description="Disordered" evidence="1">
    <location>
        <begin position="71"/>
        <end position="149"/>
    </location>
</feature>
<comment type="caution">
    <text evidence="2">The sequence shown here is derived from an EMBL/GenBank/DDBJ whole genome shotgun (WGS) entry which is preliminary data.</text>
</comment>
<name>A0AAW4XAW6_RHORH</name>
<sequence>MHYLPDGEHRHRFLAALRAAGLGVEELWLPYFALGGEVGKVEIEAYLNGLLPLPRLQHDLIAHAINERLDEIAPPRAPYSAELPPSLPEGNGVHGKEDPEGYDSGAPDSRGPGADRSPDAIDEANADAAGNDVDEETGSSPDPGPDSDT</sequence>
<accession>A0AAW4XAW6</accession>
<proteinExistence type="predicted"/>
<dbReference type="EMBL" id="JAJNCO010000002">
    <property type="protein sequence ID" value="MCD2110055.1"/>
    <property type="molecule type" value="Genomic_DNA"/>
</dbReference>
<dbReference type="RefSeq" id="WP_192378722.1">
    <property type="nucleotide sequence ID" value="NZ_CP027557.1"/>
</dbReference>
<evidence type="ECO:0000256" key="1">
    <source>
        <dbReference type="SAM" id="MobiDB-lite"/>
    </source>
</evidence>
<organism evidence="2 3">
    <name type="scientific">Rhodococcus rhodochrous</name>
    <dbReference type="NCBI Taxonomy" id="1829"/>
    <lineage>
        <taxon>Bacteria</taxon>
        <taxon>Bacillati</taxon>
        <taxon>Actinomycetota</taxon>
        <taxon>Actinomycetes</taxon>
        <taxon>Mycobacteriales</taxon>
        <taxon>Nocardiaceae</taxon>
        <taxon>Rhodococcus</taxon>
    </lineage>
</organism>
<evidence type="ECO:0000313" key="3">
    <source>
        <dbReference type="Proteomes" id="UP001198630"/>
    </source>
</evidence>
<reference evidence="2" key="1">
    <citation type="submission" date="2021-11" db="EMBL/GenBank/DDBJ databases">
        <title>Development of a sustainable strategy for remediation of hydrocarbon-contaminated territories based on the waste exchange concept.</title>
        <authorList>
            <person name="Elkin A."/>
        </authorList>
    </citation>
    <scope>NUCLEOTIDE SEQUENCE</scope>
    <source>
        <strain evidence="2">IEGM 757</strain>
    </source>
</reference>